<name>A0A7S2FFV0_9EUKA</name>
<reference evidence="1" key="1">
    <citation type="submission" date="2021-01" db="EMBL/GenBank/DDBJ databases">
        <authorList>
            <person name="Corre E."/>
            <person name="Pelletier E."/>
            <person name="Niang G."/>
            <person name="Scheremetjew M."/>
            <person name="Finn R."/>
            <person name="Kale V."/>
            <person name="Holt S."/>
            <person name="Cochrane G."/>
            <person name="Meng A."/>
            <person name="Brown T."/>
            <person name="Cohen L."/>
        </authorList>
    </citation>
    <scope>NUCLEOTIDE SEQUENCE</scope>
    <source>
        <strain evidence="1">UTEX LB 985</strain>
    </source>
</reference>
<evidence type="ECO:0000313" key="1">
    <source>
        <dbReference type="EMBL" id="CAD9391717.1"/>
    </source>
</evidence>
<protein>
    <submittedName>
        <fullName evidence="1">Uncharacterized protein</fullName>
    </submittedName>
</protein>
<dbReference type="EMBL" id="HBGU01001386">
    <property type="protein sequence ID" value="CAD9391717.1"/>
    <property type="molecule type" value="Transcribed_RNA"/>
</dbReference>
<sequence>MGDFAAGKMLEGGVVTVQDIMPGESFAQFQVDFETHCQKLTCDAVMGAPGGAINGIVDNTGLIAELLAWHDGGIPIAEYFTLSSQEIADASSGFAEGFTPIMKDLDGTTMVMNADGELYVDDQPQGNLKGYLGLFLHELITGRYTWADGWVKQG</sequence>
<dbReference type="AlphaFoldDB" id="A0A7S2FFV0"/>
<proteinExistence type="predicted"/>
<gene>
    <name evidence="1" type="ORF">CBRE1094_LOCUS719</name>
</gene>
<accession>A0A7S2FFV0</accession>
<organism evidence="1">
    <name type="scientific">Haptolina brevifila</name>
    <dbReference type="NCBI Taxonomy" id="156173"/>
    <lineage>
        <taxon>Eukaryota</taxon>
        <taxon>Haptista</taxon>
        <taxon>Haptophyta</taxon>
        <taxon>Prymnesiophyceae</taxon>
        <taxon>Prymnesiales</taxon>
        <taxon>Prymnesiaceae</taxon>
        <taxon>Haptolina</taxon>
    </lineage>
</organism>